<comment type="subcellular location">
    <subcellularLocation>
        <location evidence="3">Endoplasmic reticulum membrane</location>
        <topology evidence="3">Peripheral membrane protein</topology>
    </subcellularLocation>
    <subcellularLocation>
        <location evidence="2">Microsome membrane</location>
        <topology evidence="2">Peripheral membrane protein</topology>
    </subcellularLocation>
</comment>
<keyword evidence="15" id="KW-0812">Transmembrane</keyword>
<evidence type="ECO:0000256" key="7">
    <source>
        <dbReference type="ARBA" id="ARBA00022824"/>
    </source>
</evidence>
<keyword evidence="5 13" id="KW-0349">Heme</keyword>
<dbReference type="GO" id="GO:0005506">
    <property type="term" value="F:iron ion binding"/>
    <property type="evidence" value="ECO:0007669"/>
    <property type="project" value="InterPro"/>
</dbReference>
<evidence type="ECO:0000256" key="2">
    <source>
        <dbReference type="ARBA" id="ARBA00004174"/>
    </source>
</evidence>
<accession>A0AAD7ZBZ2</accession>
<comment type="cofactor">
    <cofactor evidence="1 13">
        <name>heme</name>
        <dbReference type="ChEBI" id="CHEBI:30413"/>
    </cofactor>
</comment>
<feature type="transmembrane region" description="Helical" evidence="15">
    <location>
        <begin position="408"/>
        <end position="424"/>
    </location>
</feature>
<dbReference type="Gene3D" id="1.10.630.10">
    <property type="entry name" value="Cytochrome P450"/>
    <property type="match status" value="4"/>
</dbReference>
<reference evidence="16" key="1">
    <citation type="journal article" date="2023" name="IScience">
        <title>Live-bearing cockroach genome reveals convergent evolutionary mechanisms linked to viviparity in insects and beyond.</title>
        <authorList>
            <person name="Fouks B."/>
            <person name="Harrison M.C."/>
            <person name="Mikhailova A.A."/>
            <person name="Marchal E."/>
            <person name="English S."/>
            <person name="Carruthers M."/>
            <person name="Jennings E.C."/>
            <person name="Chiamaka E.L."/>
            <person name="Frigard R.A."/>
            <person name="Pippel M."/>
            <person name="Attardo G.M."/>
            <person name="Benoit J.B."/>
            <person name="Bornberg-Bauer E."/>
            <person name="Tobe S.S."/>
        </authorList>
    </citation>
    <scope>NUCLEOTIDE SEQUENCE</scope>
    <source>
        <strain evidence="16">Stay&amp;Tobe</strain>
    </source>
</reference>
<dbReference type="GO" id="GO:0005789">
    <property type="term" value="C:endoplasmic reticulum membrane"/>
    <property type="evidence" value="ECO:0007669"/>
    <property type="project" value="UniProtKB-SubCell"/>
</dbReference>
<dbReference type="InterPro" id="IPR050476">
    <property type="entry name" value="Insect_CytP450_Detox"/>
</dbReference>
<dbReference type="InterPro" id="IPR036396">
    <property type="entry name" value="Cyt_P450_sf"/>
</dbReference>
<evidence type="ECO:0000256" key="10">
    <source>
        <dbReference type="ARBA" id="ARBA00023004"/>
    </source>
</evidence>
<evidence type="ECO:0000313" key="17">
    <source>
        <dbReference type="Proteomes" id="UP001233999"/>
    </source>
</evidence>
<dbReference type="GO" id="GO:0004497">
    <property type="term" value="F:monooxygenase activity"/>
    <property type="evidence" value="ECO:0007669"/>
    <property type="project" value="UniProtKB-KW"/>
</dbReference>
<dbReference type="Proteomes" id="UP001233999">
    <property type="component" value="Unassembled WGS sequence"/>
</dbReference>
<feature type="binding site" description="axial binding residue" evidence="13">
    <location>
        <position position="1352"/>
    </location>
    <ligand>
        <name>heme</name>
        <dbReference type="ChEBI" id="CHEBI:30413"/>
    </ligand>
    <ligandPart>
        <name>Fe</name>
        <dbReference type="ChEBI" id="CHEBI:18248"/>
    </ligandPart>
</feature>
<evidence type="ECO:0000256" key="11">
    <source>
        <dbReference type="ARBA" id="ARBA00023033"/>
    </source>
</evidence>
<evidence type="ECO:0000256" key="3">
    <source>
        <dbReference type="ARBA" id="ARBA00004406"/>
    </source>
</evidence>
<evidence type="ECO:0000256" key="4">
    <source>
        <dbReference type="ARBA" id="ARBA00010617"/>
    </source>
</evidence>
<sequence length="1902" mass="219758">MEESESETDSYIHIREDEDDVSNSSRNRKKLQECLKKPAGHKEMIEIKDILARYSTDIIASCAFGIECNCLKNPDAEFRNWGRKIFERNLKNRIVRFISLTFPKLSDCIKLSVLPKEISLYFREMVKDTVEYREKNKVHRNDFMQLMIQLKNKTLGAVEDDPLLKMPTVEINGLKSNIPFEITMDVIAAQAFVFFIAGFETSSTTMTFCLYEMACNPDIQARLRKEIDSVLAKYNGQITYETIHEIAYLDKTNDQTLRKYPAVPLLTRECTQTIKLRDTDLVVDKGTQIILPIYALHHDPKYYPDPEKFDPERFNEEEVNKRPHFAYLPFGEGPRLCIGMRFGLMQTKVGLITILSNYEVQVSEKTPIPLKYDPQALVLAPLGGMWLKIVNRNVNVLPNSMAFLKKNMFIFVKCVILGLTYLYFQGAFTYWKKKGVPTLKPIIPFGDFFKSFVPNYNDLFMFQGFYDAFEGEKYGGLYNFTKPSLMIKEPELIKNILVKDFDSFHSRGLKTTSEKIEPLTGHLFFLSGSKWRNLRVKLTPTFTSGKMKMMFPTLVETGKKLQECLKKPAEHKEIIEIKDILARYSTDVIASCAFGIGCNCLKNPDAEFRNWGRKIFERNWKHRIIRFIAVTFPKLSDCVNISVLPKEVSLYFREMVKDTVEYREKNKVHRNDFMQLMIQLKNKTLGASNTPFEITMDVIAAQAFVFFIAGFETSSTTMTFCLYEMACNPDIQARLRKEIDSVLAKYNGQITYETIHEIFYFIIFFTETLRKYPAVPLLTRQCTETIKLRDTDLVVDKGTQIFLPIYALHHDPKYYPDPEKFDPERFNEEEVNKRPHFSYLPFGEGPRLCIGMRFGLMQTKIGLISILSKYEIQVSEKTPIPIKFDPKPSTVLGPHGGMWLKIFHHSKTIGLFGVVSALVYLYFQEAFLYWNKKGVPTLKPIVPFGDFLKSLQPNHNPLFLFHGFYNAFEGEKIGGVYRFTKPNLVIRDPEIIKNIFIKDFENFHSRASNFDDGIEPLNDHLFFLSGSKWRNLRMKLTPTFTSGKIKMMFPILVETGKELQRILKKNAISSEEVEIKDILARYSTDVIASCAFGIDCNCLKNPNAEFRNWGRRIFESSLTARVLRIASFTLPVINKFISFAIVPKDVSIYFRKMVRETVEYREENNVHRNDFMQLLIQLKNKTLGASSGLKSNSPFEVTMDVIAAQAFVFFIAGFETSSTTVTFCLYELACNPDIQARLREEIDTVLNKYNGDITYEAVNEMNYLEKVVNETLRMYPPLSTLTRECTRTTKLRDTDVVIEKGTPIILSIYGLQRDPKYFPNPEVFDPERFNEEEVKKRPPFCYLPFGEGPRLCIGMRFGMMQVKVAVISVLLNYEIQTSDKTPTPLEYDPKSIFLSPKDGMCKIQYVCILVLALSFILGCIYVYFKKCYSYWEKLGVPTMQPTIPFGNFSDALLSSKMSPFDCIANLYKAFEGHPVAGVYRFDKPALLVRDPEIIKDVLVKDFDSFYSRGIEHDERNEPLQANLFSLNGPKWRNLRVKLSPTFTSGKMRMMFPTLVACGKELTKCLEEPSKKGELEIKEYLARYSTDIIASCAFGVQCNCLNNPKAEFRLWGRKIFAANFKSWLFRIFFFIKPELIYSLKFTFIPKDVSRYFRNMVKETVEFRSKNNVQRNDFMQLLIQLKDKKLGVAQDDNATNYMTMDLVAAQAFVFFIAVFETSSTTVSYALYEMALQKDIQDRVREEIDNVLEKHGGEITYESLMEMRYLDKVVAETLRKYPPLPAITRQCSKPTKLRGTDLTVEAGMHVLIPVMGLQHDPKYFPNPKSFDPERFNEEEKKKRPHFCYLPFGEGGRICIAFKFGLMQSKVALISILRKYEVHISEKTKIPLVYDPKSLVLSPVAPNFLQ</sequence>
<evidence type="ECO:0000256" key="8">
    <source>
        <dbReference type="ARBA" id="ARBA00022848"/>
    </source>
</evidence>
<comment type="caution">
    <text evidence="16">The sequence shown here is derived from an EMBL/GenBank/DDBJ whole genome shotgun (WGS) entry which is preliminary data.</text>
</comment>
<keyword evidence="6 13" id="KW-0479">Metal-binding</keyword>
<keyword evidence="9" id="KW-0560">Oxidoreductase</keyword>
<dbReference type="SUPFAM" id="SSF48264">
    <property type="entry name" value="Cytochrome P450"/>
    <property type="match status" value="4"/>
</dbReference>
<feature type="non-terminal residue" evidence="16">
    <location>
        <position position="1"/>
    </location>
</feature>
<feature type="transmembrane region" description="Helical" evidence="15">
    <location>
        <begin position="1403"/>
        <end position="1424"/>
    </location>
</feature>
<evidence type="ECO:0000256" key="9">
    <source>
        <dbReference type="ARBA" id="ARBA00023002"/>
    </source>
</evidence>
<dbReference type="InterPro" id="IPR017972">
    <property type="entry name" value="Cyt_P450_CS"/>
</dbReference>
<comment type="similarity">
    <text evidence="4">Belongs to the cytochrome P450 family.</text>
</comment>
<dbReference type="Pfam" id="PF00067">
    <property type="entry name" value="p450"/>
    <property type="match status" value="4"/>
</dbReference>
<evidence type="ECO:0000256" key="1">
    <source>
        <dbReference type="ARBA" id="ARBA00001971"/>
    </source>
</evidence>
<dbReference type="FunFam" id="1.10.630.10:FF:000042">
    <property type="entry name" value="Cytochrome P450"/>
    <property type="match status" value="4"/>
</dbReference>
<organism evidence="16 17">
    <name type="scientific">Diploptera punctata</name>
    <name type="common">Pacific beetle cockroach</name>
    <dbReference type="NCBI Taxonomy" id="6984"/>
    <lineage>
        <taxon>Eukaryota</taxon>
        <taxon>Metazoa</taxon>
        <taxon>Ecdysozoa</taxon>
        <taxon>Arthropoda</taxon>
        <taxon>Hexapoda</taxon>
        <taxon>Insecta</taxon>
        <taxon>Pterygota</taxon>
        <taxon>Neoptera</taxon>
        <taxon>Polyneoptera</taxon>
        <taxon>Dictyoptera</taxon>
        <taxon>Blattodea</taxon>
        <taxon>Blaberoidea</taxon>
        <taxon>Blaberidae</taxon>
        <taxon>Diplopterinae</taxon>
        <taxon>Diploptera</taxon>
    </lineage>
</organism>
<proteinExistence type="inferred from homology"/>
<dbReference type="CDD" id="cd11056">
    <property type="entry name" value="CYP6-like"/>
    <property type="match status" value="4"/>
</dbReference>
<dbReference type="PRINTS" id="PR00463">
    <property type="entry name" value="EP450I"/>
</dbReference>
<feature type="transmembrane region" description="Helical" evidence="15">
    <location>
        <begin position="1622"/>
        <end position="1643"/>
    </location>
</feature>
<reference evidence="16" key="2">
    <citation type="submission" date="2023-05" db="EMBL/GenBank/DDBJ databases">
        <authorList>
            <person name="Fouks B."/>
        </authorList>
    </citation>
    <scope>NUCLEOTIDE SEQUENCE</scope>
    <source>
        <strain evidence="16">Stay&amp;Tobe</strain>
        <tissue evidence="16">Testes</tissue>
    </source>
</reference>
<keyword evidence="7" id="KW-0256">Endoplasmic reticulum</keyword>
<evidence type="ECO:0000313" key="16">
    <source>
        <dbReference type="EMBL" id="KAJ9577522.1"/>
    </source>
</evidence>
<gene>
    <name evidence="16" type="ORF">L9F63_005895</name>
</gene>
<dbReference type="PANTHER" id="PTHR24292:SF100">
    <property type="entry name" value="CYTOCHROME P450 6A16, ISOFORM B-RELATED"/>
    <property type="match status" value="1"/>
</dbReference>
<feature type="region of interest" description="Disordered" evidence="14">
    <location>
        <begin position="1"/>
        <end position="26"/>
    </location>
</feature>
<evidence type="ECO:0000256" key="6">
    <source>
        <dbReference type="ARBA" id="ARBA00022723"/>
    </source>
</evidence>
<keyword evidence="11" id="KW-0503">Monooxygenase</keyword>
<evidence type="ECO:0008006" key="18">
    <source>
        <dbReference type="Google" id="ProtNLM"/>
    </source>
</evidence>
<keyword evidence="8" id="KW-0492">Microsome</keyword>
<dbReference type="InterPro" id="IPR001128">
    <property type="entry name" value="Cyt_P450"/>
</dbReference>
<evidence type="ECO:0000256" key="15">
    <source>
        <dbReference type="SAM" id="Phobius"/>
    </source>
</evidence>
<keyword evidence="15" id="KW-1133">Transmembrane helix</keyword>
<dbReference type="InterPro" id="IPR002401">
    <property type="entry name" value="Cyt_P450_E_grp-I"/>
</dbReference>
<dbReference type="EMBL" id="JASPKZ010009355">
    <property type="protein sequence ID" value="KAJ9577522.1"/>
    <property type="molecule type" value="Genomic_DNA"/>
</dbReference>
<keyword evidence="17" id="KW-1185">Reference proteome</keyword>
<evidence type="ECO:0000256" key="5">
    <source>
        <dbReference type="ARBA" id="ARBA00022617"/>
    </source>
</evidence>
<evidence type="ECO:0000256" key="12">
    <source>
        <dbReference type="ARBA" id="ARBA00023136"/>
    </source>
</evidence>
<dbReference type="GO" id="GO:0016705">
    <property type="term" value="F:oxidoreductase activity, acting on paired donors, with incorporation or reduction of molecular oxygen"/>
    <property type="evidence" value="ECO:0007669"/>
    <property type="project" value="InterPro"/>
</dbReference>
<feature type="transmembrane region" description="Helical" evidence="15">
    <location>
        <begin position="1701"/>
        <end position="1725"/>
    </location>
</feature>
<evidence type="ECO:0000256" key="13">
    <source>
        <dbReference type="PIRSR" id="PIRSR602401-1"/>
    </source>
</evidence>
<protein>
    <recommendedName>
        <fullName evidence="18">Cytochrome P450</fullName>
    </recommendedName>
</protein>
<keyword evidence="12 15" id="KW-0472">Membrane</keyword>
<dbReference type="PANTHER" id="PTHR24292">
    <property type="entry name" value="CYTOCHROME P450"/>
    <property type="match status" value="1"/>
</dbReference>
<evidence type="ECO:0000256" key="14">
    <source>
        <dbReference type="SAM" id="MobiDB-lite"/>
    </source>
</evidence>
<dbReference type="PRINTS" id="PR00385">
    <property type="entry name" value="P450"/>
</dbReference>
<dbReference type="GO" id="GO:0020037">
    <property type="term" value="F:heme binding"/>
    <property type="evidence" value="ECO:0007669"/>
    <property type="project" value="InterPro"/>
</dbReference>
<name>A0AAD7ZBZ2_DIPPU</name>
<keyword evidence="10 13" id="KW-0408">Iron</keyword>
<dbReference type="PROSITE" id="PS00086">
    <property type="entry name" value="CYTOCHROME_P450"/>
    <property type="match status" value="4"/>
</dbReference>